<accession>A0AAV5SQT0</accession>
<comment type="caution">
    <text evidence="2">The sequence shown here is derived from an EMBL/GenBank/DDBJ whole genome shotgun (WGS) entry which is preliminary data.</text>
</comment>
<feature type="coiled-coil region" evidence="1">
    <location>
        <begin position="127"/>
        <end position="161"/>
    </location>
</feature>
<feature type="coiled-coil region" evidence="1">
    <location>
        <begin position="14"/>
        <end position="62"/>
    </location>
</feature>
<reference evidence="2" key="1">
    <citation type="submission" date="2023-10" db="EMBL/GenBank/DDBJ databases">
        <title>Genome assembly of Pristionchus species.</title>
        <authorList>
            <person name="Yoshida K."/>
            <person name="Sommer R.J."/>
        </authorList>
    </citation>
    <scope>NUCLEOTIDE SEQUENCE</scope>
    <source>
        <strain evidence="2">RS0144</strain>
    </source>
</reference>
<organism evidence="2 3">
    <name type="scientific">Pristionchus entomophagus</name>
    <dbReference type="NCBI Taxonomy" id="358040"/>
    <lineage>
        <taxon>Eukaryota</taxon>
        <taxon>Metazoa</taxon>
        <taxon>Ecdysozoa</taxon>
        <taxon>Nematoda</taxon>
        <taxon>Chromadorea</taxon>
        <taxon>Rhabditida</taxon>
        <taxon>Rhabditina</taxon>
        <taxon>Diplogasteromorpha</taxon>
        <taxon>Diplogasteroidea</taxon>
        <taxon>Neodiplogasteridae</taxon>
        <taxon>Pristionchus</taxon>
    </lineage>
</organism>
<keyword evidence="3" id="KW-1185">Reference proteome</keyword>
<protein>
    <submittedName>
        <fullName evidence="2">Uncharacterized protein</fullName>
    </submittedName>
</protein>
<proteinExistence type="predicted"/>
<gene>
    <name evidence="2" type="ORF">PENTCL1PPCAC_7307</name>
</gene>
<name>A0AAV5SQT0_9BILA</name>
<evidence type="ECO:0000256" key="1">
    <source>
        <dbReference type="SAM" id="Coils"/>
    </source>
</evidence>
<dbReference type="Proteomes" id="UP001432027">
    <property type="component" value="Unassembled WGS sequence"/>
</dbReference>
<dbReference type="EMBL" id="BTSX01000002">
    <property type="protein sequence ID" value="GMS85132.1"/>
    <property type="molecule type" value="Genomic_DNA"/>
</dbReference>
<dbReference type="AlphaFoldDB" id="A0AAV5SQT0"/>
<evidence type="ECO:0000313" key="2">
    <source>
        <dbReference type="EMBL" id="GMS85132.1"/>
    </source>
</evidence>
<sequence length="217" mass="25664">RRIQELDKRNMEWLTSFEKEVMKSQKQEKEAREDIIRLMEELEKTKQSLAASERDVAVLEQNQSVRFAVKIEPLEKELAQSSLHLERSKHRQNDLVKSVKSMMDSQNLLEQMDELKQANVMLSTLPLYAVREHLIEAQKRIKELEEQAEFMREQIKRAESGFSPFSFIPSNSGFQFGQTRKGKRMVMEKVILERERSLHTIAMVNFNRWVFLLLLLP</sequence>
<feature type="non-terminal residue" evidence="2">
    <location>
        <position position="1"/>
    </location>
</feature>
<keyword evidence="1" id="KW-0175">Coiled coil</keyword>
<evidence type="ECO:0000313" key="3">
    <source>
        <dbReference type="Proteomes" id="UP001432027"/>
    </source>
</evidence>